<dbReference type="Pfam" id="PF00134">
    <property type="entry name" value="Cyclin_N"/>
    <property type="match status" value="1"/>
</dbReference>
<dbReference type="InterPro" id="IPR036915">
    <property type="entry name" value="Cyclin-like_sf"/>
</dbReference>
<organism evidence="3 4">
    <name type="scientific">Plasmodium vivax India VII</name>
    <dbReference type="NCBI Taxonomy" id="1077284"/>
    <lineage>
        <taxon>Eukaryota</taxon>
        <taxon>Sar</taxon>
        <taxon>Alveolata</taxon>
        <taxon>Apicomplexa</taxon>
        <taxon>Aconoidasida</taxon>
        <taxon>Haemosporida</taxon>
        <taxon>Plasmodiidae</taxon>
        <taxon>Plasmodium</taxon>
        <taxon>Plasmodium (Plasmodium)</taxon>
    </lineage>
</organism>
<feature type="compositionally biased region" description="Polar residues" evidence="1">
    <location>
        <begin position="78"/>
        <end position="92"/>
    </location>
</feature>
<feature type="domain" description="Cyclin N-terminal" evidence="2">
    <location>
        <begin position="400"/>
        <end position="510"/>
    </location>
</feature>
<protein>
    <submittedName>
        <fullName evidence="3">Cyclin dependent kinase binding protein</fullName>
    </submittedName>
</protein>
<accession>A0A0J9S9I0</accession>
<dbReference type="Gene3D" id="1.10.472.10">
    <property type="entry name" value="Cyclin-like"/>
    <property type="match status" value="1"/>
</dbReference>
<keyword evidence="3" id="KW-0418">Kinase</keyword>
<evidence type="ECO:0000256" key="1">
    <source>
        <dbReference type="SAM" id="MobiDB-lite"/>
    </source>
</evidence>
<evidence type="ECO:0000313" key="4">
    <source>
        <dbReference type="Proteomes" id="UP000053562"/>
    </source>
</evidence>
<dbReference type="InterPro" id="IPR012388">
    <property type="entry name" value="CABLES1/2"/>
</dbReference>
<sequence length="552" mass="63802">MKEVKYFSVYEDFFKDAKTFLNTAVETKNSIFDVSSSGESSSGEKNDGGAEGPGKERHIDFYLNDQSNKAVWHKDSSNEGSTTGKSAANRSGLNRGAASRSGLNRSASNRSTANRSTANRRAANRRAANSTANRGQQNAEADAHKNYHCFSSMNHGASKILLCYQNTHTMCLSYKPYNENGCHDSANMNYSISIFKKRVPNLEMEEEEKYAFDGAEEDNRVVRFFRRLAFWRYRETGRKFLLINEERRQLGGVEKGRSNSHAEEAMRKRKEVPRGMEGDSKKYGKQLMVKEPSRNFTTSMGKGKIEETAEEAKKKKNVNFNEMKRKKKERKKGTSYEHLLTPSRHEYDAFCLFNPRFKQGKHHTVMCLQGYNVSVIPFVKAKKLKEEVNELFNEINPWIHKSLTLSKLRNLKIDLFNLMSTIPQIDISTICCAWVFFERLVIKGYVHKSNRKLYAATCLILSLKFYQHDDMQILEKLLLYIQKLDKKENLTPSLIFSVEFLVYRLLDFSLQHTYEHIRPHIHQYLESKELKFEDVYGISEEVYLCSNYPSEA</sequence>
<dbReference type="Proteomes" id="UP000053562">
    <property type="component" value="Unassembled WGS sequence"/>
</dbReference>
<feature type="compositionally biased region" description="Low complexity" evidence="1">
    <location>
        <begin position="104"/>
        <end position="134"/>
    </location>
</feature>
<keyword evidence="3" id="KW-0808">Transferase</keyword>
<dbReference type="PIRSF" id="PIRSF025798">
    <property type="entry name" value="Cables"/>
    <property type="match status" value="1"/>
</dbReference>
<feature type="region of interest" description="Disordered" evidence="1">
    <location>
        <begin position="33"/>
        <end position="57"/>
    </location>
</feature>
<dbReference type="GO" id="GO:0051726">
    <property type="term" value="P:regulation of cell cycle"/>
    <property type="evidence" value="ECO:0007669"/>
    <property type="project" value="InterPro"/>
</dbReference>
<dbReference type="PANTHER" id="PTHR22896:SF0">
    <property type="entry name" value="CYCLIN N-TERMINAL DOMAIN-CONTAINING PROTEIN"/>
    <property type="match status" value="1"/>
</dbReference>
<dbReference type="OrthoDB" id="5353095at2759"/>
<dbReference type="InterPro" id="IPR006671">
    <property type="entry name" value="Cyclin_N"/>
</dbReference>
<reference evidence="3 4" key="1">
    <citation type="submission" date="2011-08" db="EMBL/GenBank/DDBJ databases">
        <title>The Genome Sequence of Plasmodium vivax India VII.</title>
        <authorList>
            <consortium name="The Broad Institute Genome Sequencing Platform"/>
            <consortium name="The Broad Institute Genome Sequencing Center for Infectious Disease"/>
            <person name="Neafsey D."/>
            <person name="Carlton J."/>
            <person name="Barnwell J."/>
            <person name="Collins W."/>
            <person name="Escalante A."/>
            <person name="Mullikin J."/>
            <person name="Saul A."/>
            <person name="Guigo R."/>
            <person name="Camara F."/>
            <person name="Young S.K."/>
            <person name="Zeng Q."/>
            <person name="Gargeya S."/>
            <person name="Fitzgerald M."/>
            <person name="Haas B."/>
            <person name="Abouelleil A."/>
            <person name="Alvarado L."/>
            <person name="Arachchi H.M."/>
            <person name="Berlin A."/>
            <person name="Brown A."/>
            <person name="Chapman S.B."/>
            <person name="Chen Z."/>
            <person name="Dunbar C."/>
            <person name="Freedman E."/>
            <person name="Gearin G."/>
            <person name="Gellesch M."/>
            <person name="Goldberg J."/>
            <person name="Griggs A."/>
            <person name="Gujja S."/>
            <person name="Heiman D."/>
            <person name="Howarth C."/>
            <person name="Larson L."/>
            <person name="Lui A."/>
            <person name="MacDonald P.J.P."/>
            <person name="Montmayeur A."/>
            <person name="Murphy C."/>
            <person name="Neiman D."/>
            <person name="Pearson M."/>
            <person name="Priest M."/>
            <person name="Roberts A."/>
            <person name="Saif S."/>
            <person name="Shea T."/>
            <person name="Shenoy N."/>
            <person name="Sisk P."/>
            <person name="Stolte C."/>
            <person name="Sykes S."/>
            <person name="Wortman J."/>
            <person name="Nusbaum C."/>
            <person name="Birren B."/>
        </authorList>
    </citation>
    <scope>NUCLEOTIDE SEQUENCE [LARGE SCALE GENOMIC DNA]</scope>
    <source>
        <strain evidence="3 4">India VII</strain>
    </source>
</reference>
<dbReference type="FunFam" id="1.10.472.10:FF:000087">
    <property type="entry name" value="Putative Cyclin dependent kinase binding protein"/>
    <property type="match status" value="1"/>
</dbReference>
<feature type="region of interest" description="Disordered" evidence="1">
    <location>
        <begin position="72"/>
        <end position="139"/>
    </location>
</feature>
<feature type="compositionally biased region" description="Basic and acidic residues" evidence="1">
    <location>
        <begin position="42"/>
        <end position="57"/>
    </location>
</feature>
<dbReference type="GO" id="GO:0016301">
    <property type="term" value="F:kinase activity"/>
    <property type="evidence" value="ECO:0007669"/>
    <property type="project" value="UniProtKB-KW"/>
</dbReference>
<evidence type="ECO:0000259" key="2">
    <source>
        <dbReference type="Pfam" id="PF00134"/>
    </source>
</evidence>
<feature type="region of interest" description="Disordered" evidence="1">
    <location>
        <begin position="252"/>
        <end position="283"/>
    </location>
</feature>
<proteinExistence type="predicted"/>
<dbReference type="CDD" id="cd20556">
    <property type="entry name" value="CYCLIN_CABLES"/>
    <property type="match status" value="1"/>
</dbReference>
<gene>
    <name evidence="3" type="ORF">PVIIG_04075</name>
</gene>
<dbReference type="SUPFAM" id="SSF47954">
    <property type="entry name" value="Cyclin-like"/>
    <property type="match status" value="1"/>
</dbReference>
<name>A0A0J9S9I0_PLAVI</name>
<dbReference type="AlphaFoldDB" id="A0A0J9S9I0"/>
<feature type="compositionally biased region" description="Basic and acidic residues" evidence="1">
    <location>
        <begin position="252"/>
        <end position="282"/>
    </location>
</feature>
<evidence type="ECO:0000313" key="3">
    <source>
        <dbReference type="EMBL" id="KMZ79399.1"/>
    </source>
</evidence>
<dbReference type="PANTHER" id="PTHR22896">
    <property type="entry name" value="CDK5 AND ABL1 ENZYME SUBSTRATE 1"/>
    <property type="match status" value="1"/>
</dbReference>
<dbReference type="EMBL" id="KQ234337">
    <property type="protein sequence ID" value="KMZ79399.1"/>
    <property type="molecule type" value="Genomic_DNA"/>
</dbReference>